<dbReference type="SMART" id="SM00091">
    <property type="entry name" value="PAS"/>
    <property type="match status" value="2"/>
</dbReference>
<accession>A0ABN5LUG9</accession>
<dbReference type="InterPro" id="IPR036890">
    <property type="entry name" value="HATPase_C_sf"/>
</dbReference>
<dbReference type="InterPro" id="IPR003594">
    <property type="entry name" value="HATPase_dom"/>
</dbReference>
<evidence type="ECO:0000256" key="10">
    <source>
        <dbReference type="ARBA" id="ARBA00023012"/>
    </source>
</evidence>
<dbReference type="Gene3D" id="3.30.565.10">
    <property type="entry name" value="Histidine kinase-like ATPase, C-terminal domain"/>
    <property type="match status" value="1"/>
</dbReference>
<dbReference type="Pfam" id="PF00989">
    <property type="entry name" value="PAS"/>
    <property type="match status" value="1"/>
</dbReference>
<dbReference type="NCBIfam" id="TIGR00229">
    <property type="entry name" value="sensory_box"/>
    <property type="match status" value="2"/>
</dbReference>
<dbReference type="SUPFAM" id="SSF55785">
    <property type="entry name" value="PYP-like sensor domain (PAS domain)"/>
    <property type="match status" value="2"/>
</dbReference>
<evidence type="ECO:0000256" key="3">
    <source>
        <dbReference type="ARBA" id="ARBA00012438"/>
    </source>
</evidence>
<dbReference type="Gene3D" id="1.10.287.130">
    <property type="match status" value="1"/>
</dbReference>
<dbReference type="InterPro" id="IPR004358">
    <property type="entry name" value="Sig_transdc_His_kin-like_C"/>
</dbReference>
<dbReference type="InterPro" id="IPR036097">
    <property type="entry name" value="HisK_dim/P_sf"/>
</dbReference>
<dbReference type="Pfam" id="PF00512">
    <property type="entry name" value="HisKA"/>
    <property type="match status" value="1"/>
</dbReference>
<evidence type="ECO:0000256" key="13">
    <source>
        <dbReference type="SAM" id="Coils"/>
    </source>
</evidence>
<keyword evidence="13" id="KW-0175">Coiled coil</keyword>
<dbReference type="Gene3D" id="3.30.450.20">
    <property type="entry name" value="PAS domain"/>
    <property type="match status" value="2"/>
</dbReference>
<dbReference type="PANTHER" id="PTHR45339">
    <property type="entry name" value="HYBRID SIGNAL TRANSDUCTION HISTIDINE KINASE J"/>
    <property type="match status" value="1"/>
</dbReference>
<dbReference type="EMBL" id="CP029600">
    <property type="protein sequence ID" value="AWO01390.1"/>
    <property type="molecule type" value="Genomic_DNA"/>
</dbReference>
<keyword evidence="5 12" id="KW-0597">Phosphoprotein</keyword>
<evidence type="ECO:0000256" key="2">
    <source>
        <dbReference type="ARBA" id="ARBA00004651"/>
    </source>
</evidence>
<dbReference type="CDD" id="cd00130">
    <property type="entry name" value="PAS"/>
    <property type="match status" value="2"/>
</dbReference>
<keyword evidence="9 14" id="KW-1133">Transmembrane helix</keyword>
<keyword evidence="19" id="KW-1185">Reference proteome</keyword>
<dbReference type="SMART" id="SM00388">
    <property type="entry name" value="HisKA"/>
    <property type="match status" value="1"/>
</dbReference>
<dbReference type="Pfam" id="PF08448">
    <property type="entry name" value="PAS_4"/>
    <property type="match status" value="1"/>
</dbReference>
<keyword evidence="10" id="KW-0902">Two-component regulatory system</keyword>
<name>A0ABN5LUG9_9BACT</name>
<evidence type="ECO:0000259" key="15">
    <source>
        <dbReference type="PROSITE" id="PS50109"/>
    </source>
</evidence>
<dbReference type="Pfam" id="PF02518">
    <property type="entry name" value="HATPase_c"/>
    <property type="match status" value="1"/>
</dbReference>
<dbReference type="PROSITE" id="PS50110">
    <property type="entry name" value="RESPONSE_REGULATORY"/>
    <property type="match status" value="1"/>
</dbReference>
<dbReference type="InterPro" id="IPR007891">
    <property type="entry name" value="CHASE3"/>
</dbReference>
<dbReference type="InterPro" id="IPR001789">
    <property type="entry name" value="Sig_transdc_resp-reg_receiver"/>
</dbReference>
<evidence type="ECO:0000256" key="11">
    <source>
        <dbReference type="ARBA" id="ARBA00023136"/>
    </source>
</evidence>
<dbReference type="InterPro" id="IPR013656">
    <property type="entry name" value="PAS_4"/>
</dbReference>
<evidence type="ECO:0000256" key="14">
    <source>
        <dbReference type="SAM" id="Phobius"/>
    </source>
</evidence>
<feature type="transmembrane region" description="Helical" evidence="14">
    <location>
        <begin position="180"/>
        <end position="199"/>
    </location>
</feature>
<keyword evidence="8" id="KW-0067">ATP-binding</keyword>
<feature type="domain" description="Response regulatory" evidence="16">
    <location>
        <begin position="735"/>
        <end position="849"/>
    </location>
</feature>
<feature type="domain" description="PAS" evidence="17">
    <location>
        <begin position="351"/>
        <end position="407"/>
    </location>
</feature>
<evidence type="ECO:0000256" key="8">
    <source>
        <dbReference type="ARBA" id="ARBA00022840"/>
    </source>
</evidence>
<evidence type="ECO:0000256" key="12">
    <source>
        <dbReference type="PROSITE-ProRule" id="PRU00169"/>
    </source>
</evidence>
<dbReference type="SMART" id="SM00387">
    <property type="entry name" value="HATPase_c"/>
    <property type="match status" value="1"/>
</dbReference>
<feature type="domain" description="Histidine kinase" evidence="15">
    <location>
        <begin position="493"/>
        <end position="714"/>
    </location>
</feature>
<dbReference type="CDD" id="cd17546">
    <property type="entry name" value="REC_hyHK_CKI1_RcsC-like"/>
    <property type="match status" value="1"/>
</dbReference>
<dbReference type="SUPFAM" id="SSF47384">
    <property type="entry name" value="Homodimeric domain of signal transducing histidine kinase"/>
    <property type="match status" value="1"/>
</dbReference>
<dbReference type="Gene3D" id="1.20.120.160">
    <property type="entry name" value="HPT domain"/>
    <property type="match status" value="1"/>
</dbReference>
<evidence type="ECO:0000256" key="7">
    <source>
        <dbReference type="ARBA" id="ARBA00022741"/>
    </source>
</evidence>
<keyword evidence="4" id="KW-1003">Cell membrane</keyword>
<dbReference type="SUPFAM" id="SSF52172">
    <property type="entry name" value="CheY-like"/>
    <property type="match status" value="1"/>
</dbReference>
<evidence type="ECO:0000259" key="16">
    <source>
        <dbReference type="PROSITE" id="PS50110"/>
    </source>
</evidence>
<evidence type="ECO:0000256" key="1">
    <source>
        <dbReference type="ARBA" id="ARBA00000085"/>
    </source>
</evidence>
<comment type="catalytic activity">
    <reaction evidence="1">
        <text>ATP + protein L-histidine = ADP + protein N-phospho-L-histidine.</text>
        <dbReference type="EC" id="2.7.13.3"/>
    </reaction>
</comment>
<evidence type="ECO:0000256" key="9">
    <source>
        <dbReference type="ARBA" id="ARBA00022989"/>
    </source>
</evidence>
<dbReference type="PRINTS" id="PR00344">
    <property type="entry name" value="BCTRLSENSOR"/>
</dbReference>
<protein>
    <recommendedName>
        <fullName evidence="3">histidine kinase</fullName>
        <ecNumber evidence="3">2.7.13.3</ecNumber>
    </recommendedName>
</protein>
<dbReference type="InterPro" id="IPR035965">
    <property type="entry name" value="PAS-like_dom_sf"/>
</dbReference>
<dbReference type="CDD" id="cd16922">
    <property type="entry name" value="HATPase_EvgS-ArcB-TorS-like"/>
    <property type="match status" value="1"/>
</dbReference>
<feature type="domain" description="PAS" evidence="17">
    <location>
        <begin position="218"/>
        <end position="283"/>
    </location>
</feature>
<evidence type="ECO:0000256" key="5">
    <source>
        <dbReference type="ARBA" id="ARBA00022553"/>
    </source>
</evidence>
<dbReference type="EC" id="2.7.13.3" evidence="3"/>
<sequence>MKKNSSPVIIVFVAAIVSVAWFAWQAWSADSAVVKINERVRLTSDKIRQLEQVAYMAKTLESAVRGYVITGDTGFLVRADQMETRLRAPVFNLQVLSSGNRADELRMDSLKTAVLKRIVLYNYLVDATRESPAMAGAMIQTRKTPAPEDGLTLLIGRCLEQQHARLNYLLGTQWFHRKPFLLSILGSIAAALVLLGGLYRIAANLRQARAVTQALTASEEKYRQLIEDAGTTLFTTNRGGFFTYVNKKALDLTGYTAEELINKQYTMLLEPPVQKELREFYENQSFDGMPESTYTFPIRMKNGEKKWVEQHVVLVERNGFFAGYQCAVKDVHLRRMADEQLAETKKEINILNSRMQSILENTTSIVFIKDVHGRYLHVNRRFEEVFGIALKEIKNRSDKDFPNILHPGKHAVTDRTVILFEKPQEIEETIEIGNETRYFFINKFPLRDHTLRVYGLCGIATDITPRIEIENKLIEARRKAENAKKAQEVFMANMSHELRTPLNGIIGVTALLQQLEGGPELREYVSDIQESAGNLLVLVDDLLDFSRIRTGQLHLAKEDFDPRHLILRAAGKHRQRAEAKGLAFHCELAEAVKDHVLGDPTRLNQVLENLLDNAVKFTESGEIRLTVKVAAANEKNTMLLFELQDTGIGIPAPLLQDLGEGFSQLQGGNNRKHSGTGLGLALTRQLILLQHGNIAIRNNPEGGTIVSFSIPFSRSFHTAEQAPPEPARAPLQGRHILVAEDNPLNQKVAQRLLQQAGASVTLAENGLEALQQVQQNNFDCVLMDIQMPEMDGLSATRKIRDMGSGIPIIAMTASALRGDRERCLLTGMNEYISKPFVPGDLFRKIQEVLGEKEPPLSGFINTGPNEPGNRPFIDLLYLRNIVEDDKDYLLDVLGIFVECTAGMFTHLLNSAREKAWEETSRHASLLRNSLMIVKIHPLSDMMQQIEQYTRSRSNLDSIVPNIQLAIKIYHDAQSVLKQEMEDIRNN</sequence>
<evidence type="ECO:0000256" key="4">
    <source>
        <dbReference type="ARBA" id="ARBA00022475"/>
    </source>
</evidence>
<dbReference type="InterPro" id="IPR000014">
    <property type="entry name" value="PAS"/>
</dbReference>
<gene>
    <name evidence="18" type="ORF">DLD77_06635</name>
</gene>
<keyword evidence="6 14" id="KW-0812">Transmembrane</keyword>
<dbReference type="PANTHER" id="PTHR45339:SF1">
    <property type="entry name" value="HYBRID SIGNAL TRANSDUCTION HISTIDINE KINASE J"/>
    <property type="match status" value="1"/>
</dbReference>
<dbReference type="SUPFAM" id="SSF55874">
    <property type="entry name" value="ATPase domain of HSP90 chaperone/DNA topoisomerase II/histidine kinase"/>
    <property type="match status" value="1"/>
</dbReference>
<dbReference type="InterPro" id="IPR036641">
    <property type="entry name" value="HPT_dom_sf"/>
</dbReference>
<keyword evidence="7" id="KW-0547">Nucleotide-binding</keyword>
<organism evidence="18 19">
    <name type="scientific">Chitinophaga alhagiae</name>
    <dbReference type="NCBI Taxonomy" id="2203219"/>
    <lineage>
        <taxon>Bacteria</taxon>
        <taxon>Pseudomonadati</taxon>
        <taxon>Bacteroidota</taxon>
        <taxon>Chitinophagia</taxon>
        <taxon>Chitinophagales</taxon>
        <taxon>Chitinophagaceae</taxon>
        <taxon>Chitinophaga</taxon>
    </lineage>
</organism>
<feature type="modified residue" description="4-aspartylphosphate" evidence="12">
    <location>
        <position position="784"/>
    </location>
</feature>
<dbReference type="SUPFAM" id="SSF47226">
    <property type="entry name" value="Histidine-containing phosphotransfer domain, HPT domain"/>
    <property type="match status" value="1"/>
</dbReference>
<evidence type="ECO:0000259" key="17">
    <source>
        <dbReference type="PROSITE" id="PS50112"/>
    </source>
</evidence>
<evidence type="ECO:0000313" key="18">
    <source>
        <dbReference type="EMBL" id="AWO01390.1"/>
    </source>
</evidence>
<evidence type="ECO:0000313" key="19">
    <source>
        <dbReference type="Proteomes" id="UP000246099"/>
    </source>
</evidence>
<evidence type="ECO:0000256" key="6">
    <source>
        <dbReference type="ARBA" id="ARBA00022692"/>
    </source>
</evidence>
<keyword evidence="11 14" id="KW-0472">Membrane</keyword>
<dbReference type="PROSITE" id="PS50112">
    <property type="entry name" value="PAS"/>
    <property type="match status" value="2"/>
</dbReference>
<dbReference type="InterPro" id="IPR003661">
    <property type="entry name" value="HisK_dim/P_dom"/>
</dbReference>
<comment type="subcellular location">
    <subcellularLocation>
        <location evidence="2">Cell membrane</location>
        <topology evidence="2">Multi-pass membrane protein</topology>
    </subcellularLocation>
</comment>
<reference evidence="18 19" key="1">
    <citation type="submission" date="2018-05" db="EMBL/GenBank/DDBJ databases">
        <title>Chitinophaga sp. nov., isolated from rhizosphere soil of Alhagi.</title>
        <authorList>
            <person name="Liu Y."/>
        </authorList>
    </citation>
    <scope>NUCLEOTIDE SEQUENCE [LARGE SCALE GENOMIC DNA]</scope>
    <source>
        <strain evidence="18 19">T22</strain>
    </source>
</reference>
<dbReference type="SMART" id="SM00448">
    <property type="entry name" value="REC"/>
    <property type="match status" value="1"/>
</dbReference>
<dbReference type="PROSITE" id="PS50109">
    <property type="entry name" value="HIS_KIN"/>
    <property type="match status" value="1"/>
</dbReference>
<dbReference type="Proteomes" id="UP000246099">
    <property type="component" value="Chromosome"/>
</dbReference>
<dbReference type="InterPro" id="IPR011006">
    <property type="entry name" value="CheY-like_superfamily"/>
</dbReference>
<dbReference type="InterPro" id="IPR013767">
    <property type="entry name" value="PAS_fold"/>
</dbReference>
<dbReference type="CDD" id="cd00082">
    <property type="entry name" value="HisKA"/>
    <property type="match status" value="1"/>
</dbReference>
<dbReference type="Pfam" id="PF00072">
    <property type="entry name" value="Response_reg"/>
    <property type="match status" value="1"/>
</dbReference>
<dbReference type="Pfam" id="PF05227">
    <property type="entry name" value="CHASE3"/>
    <property type="match status" value="1"/>
</dbReference>
<dbReference type="InterPro" id="IPR005467">
    <property type="entry name" value="His_kinase_dom"/>
</dbReference>
<proteinExistence type="predicted"/>
<feature type="coiled-coil region" evidence="13">
    <location>
        <begin position="334"/>
        <end position="361"/>
    </location>
</feature>
<dbReference type="RefSeq" id="WP_119077603.1">
    <property type="nucleotide sequence ID" value="NZ_CP029600.1"/>
</dbReference>
<dbReference type="Gene3D" id="3.40.50.2300">
    <property type="match status" value="1"/>
</dbReference>